<comment type="caution">
    <text evidence="2">The sequence shown here is derived from an EMBL/GenBank/DDBJ whole genome shotgun (WGS) entry which is preliminary data.</text>
</comment>
<dbReference type="Proteomes" id="UP000545386">
    <property type="component" value="Unassembled WGS sequence"/>
</dbReference>
<reference evidence="2 3" key="1">
    <citation type="submission" date="2020-08" db="EMBL/GenBank/DDBJ databases">
        <title>Paraeoetvoesia sp. YC-7-48 draft genome sequence.</title>
        <authorList>
            <person name="Yao L."/>
        </authorList>
    </citation>
    <scope>NUCLEOTIDE SEQUENCE [LARGE SCALE GENOMIC DNA]</scope>
    <source>
        <strain evidence="3">YC-7-48</strain>
    </source>
</reference>
<keyword evidence="1" id="KW-0812">Transmembrane</keyword>
<keyword evidence="1" id="KW-1133">Transmembrane helix</keyword>
<gene>
    <name evidence="2" type="ORF">GTU67_14220</name>
</gene>
<accession>A0A842HTX2</accession>
<evidence type="ECO:0000313" key="3">
    <source>
        <dbReference type="Proteomes" id="UP000545386"/>
    </source>
</evidence>
<name>A0A842HTX2_9BURK</name>
<sequence length="229" mass="26507">MLWLKGVKVLFVIVGALFVGVCVALAYDEFGWAVVFGMFVAVLAVIGRHRIQQLCAHDEPYKNVTFYCLRESPTVWSTHIGGRPQRLAEQSWRRLKSVFSRRRGSIEGMKLVLAQEARLEVRRRSLACFTRKLDQLVHVENAVLITASVLNDSARGDRLQQRIHEIEKRPEWRYQLIERKLGAFEAIVGRAFYSWQFSKEDCFWRPYVPGLVAWRAQDQKPCLKALSAR</sequence>
<protein>
    <submittedName>
        <fullName evidence="2">Uncharacterized protein</fullName>
    </submittedName>
</protein>
<keyword evidence="3" id="KW-1185">Reference proteome</keyword>
<dbReference type="EMBL" id="JACJUU010000018">
    <property type="protein sequence ID" value="MBC2771062.1"/>
    <property type="molecule type" value="Genomic_DNA"/>
</dbReference>
<feature type="transmembrane region" description="Helical" evidence="1">
    <location>
        <begin position="33"/>
        <end position="51"/>
    </location>
</feature>
<keyword evidence="1" id="KW-0472">Membrane</keyword>
<evidence type="ECO:0000256" key="1">
    <source>
        <dbReference type="SAM" id="Phobius"/>
    </source>
</evidence>
<proteinExistence type="predicted"/>
<evidence type="ECO:0000313" key="2">
    <source>
        <dbReference type="EMBL" id="MBC2771062.1"/>
    </source>
</evidence>
<dbReference type="AlphaFoldDB" id="A0A842HTX2"/>
<dbReference type="RefSeq" id="WP_185780694.1">
    <property type="nucleotide sequence ID" value="NZ_JACJUU010000018.1"/>
</dbReference>
<feature type="transmembrane region" description="Helical" evidence="1">
    <location>
        <begin position="7"/>
        <end position="27"/>
    </location>
</feature>
<organism evidence="2 3">
    <name type="scientific">Pusillimonas minor</name>
    <dbReference type="NCBI Taxonomy" id="2697024"/>
    <lineage>
        <taxon>Bacteria</taxon>
        <taxon>Pseudomonadati</taxon>
        <taxon>Pseudomonadota</taxon>
        <taxon>Betaproteobacteria</taxon>
        <taxon>Burkholderiales</taxon>
        <taxon>Alcaligenaceae</taxon>
        <taxon>Pusillimonas</taxon>
    </lineage>
</organism>